<keyword evidence="4 6" id="KW-1133">Transmembrane helix</keyword>
<dbReference type="Proteomes" id="UP001212411">
    <property type="component" value="Chromosome 1"/>
</dbReference>
<gene>
    <name evidence="7" type="primary">vps55</name>
    <name evidence="7" type="ORF">SOMG_00417</name>
</gene>
<dbReference type="AlphaFoldDB" id="A0AAE9W9D3"/>
<evidence type="ECO:0000256" key="5">
    <source>
        <dbReference type="ARBA" id="ARBA00023136"/>
    </source>
</evidence>
<comment type="subcellular location">
    <subcellularLocation>
        <location evidence="1">Membrane</location>
        <topology evidence="1">Multi-pass membrane protein</topology>
    </subcellularLocation>
</comment>
<feature type="transmembrane region" description="Helical" evidence="6">
    <location>
        <begin position="7"/>
        <end position="25"/>
    </location>
</feature>
<evidence type="ECO:0000313" key="8">
    <source>
        <dbReference type="Proteomes" id="UP001212411"/>
    </source>
</evidence>
<proteinExistence type="inferred from homology"/>
<protein>
    <submittedName>
        <fullName evidence="7">Vacuolar sorting protein Vps55</fullName>
    </submittedName>
</protein>
<evidence type="ECO:0000256" key="4">
    <source>
        <dbReference type="ARBA" id="ARBA00022989"/>
    </source>
</evidence>
<dbReference type="GO" id="GO:0034424">
    <property type="term" value="C:Vps55/Vps68 complex"/>
    <property type="evidence" value="ECO:0007669"/>
    <property type="project" value="TreeGrafter"/>
</dbReference>
<dbReference type="InterPro" id="IPR007262">
    <property type="entry name" value="Vps55/LEPROT"/>
</dbReference>
<reference evidence="7 8" key="1">
    <citation type="journal article" date="2023" name="G3 (Bethesda)">
        <title>A high-quality reference genome for the fission yeast Schizosaccharomyces osmophilus.</title>
        <authorList>
            <person name="Jia G.S."/>
            <person name="Zhang W.C."/>
            <person name="Liang Y."/>
            <person name="Liu X.H."/>
            <person name="Rhind N."/>
            <person name="Pidoux A."/>
            <person name="Brysch-Herzberg M."/>
            <person name="Du L.L."/>
        </authorList>
    </citation>
    <scope>NUCLEOTIDE SEQUENCE [LARGE SCALE GENOMIC DNA]</scope>
    <source>
        <strain evidence="7 8">CBS 15793</strain>
    </source>
</reference>
<dbReference type="PANTHER" id="PTHR12050">
    <property type="entry name" value="LEPTIN RECEPTOR-RELATED"/>
    <property type="match status" value="1"/>
</dbReference>
<keyword evidence="5 6" id="KW-0472">Membrane</keyword>
<name>A0AAE9W9D3_9SCHI</name>
<dbReference type="KEGG" id="som:SOMG_00417"/>
<dbReference type="GO" id="GO:0032511">
    <property type="term" value="P:late endosome to vacuole transport via multivesicular body sorting pathway"/>
    <property type="evidence" value="ECO:0007669"/>
    <property type="project" value="TreeGrafter"/>
</dbReference>
<feature type="transmembrane region" description="Helical" evidence="6">
    <location>
        <begin position="97"/>
        <end position="117"/>
    </location>
</feature>
<sequence>MSDLKKIIGLSSVLAIGFMLVILSGALYRNWYPLLIVIPFLLAPLPQLLTERYSSSHDFLQEEDRNLLDFGRFVFGATISTGFALPIVFVNVSLTNIPAAVMSCIGGFIIFLVITTYSQAFAAHEEEF</sequence>
<accession>A0AAE9W9D3</accession>
<feature type="transmembrane region" description="Helical" evidence="6">
    <location>
        <begin position="70"/>
        <end position="91"/>
    </location>
</feature>
<organism evidence="7 8">
    <name type="scientific">Schizosaccharomyces osmophilus</name>
    <dbReference type="NCBI Taxonomy" id="2545709"/>
    <lineage>
        <taxon>Eukaryota</taxon>
        <taxon>Fungi</taxon>
        <taxon>Dikarya</taxon>
        <taxon>Ascomycota</taxon>
        <taxon>Taphrinomycotina</taxon>
        <taxon>Schizosaccharomycetes</taxon>
        <taxon>Schizosaccharomycetales</taxon>
        <taxon>Schizosaccharomycetaceae</taxon>
        <taxon>Schizosaccharomyces</taxon>
    </lineage>
</organism>
<dbReference type="PANTHER" id="PTHR12050:SF0">
    <property type="entry name" value="RH04491P"/>
    <property type="match status" value="1"/>
</dbReference>
<dbReference type="GeneID" id="80873900"/>
<keyword evidence="3 6" id="KW-0812">Transmembrane</keyword>
<dbReference type="EMBL" id="CP115611">
    <property type="protein sequence ID" value="WBW71217.1"/>
    <property type="molecule type" value="Genomic_DNA"/>
</dbReference>
<evidence type="ECO:0000256" key="3">
    <source>
        <dbReference type="ARBA" id="ARBA00022692"/>
    </source>
</evidence>
<dbReference type="RefSeq" id="XP_056035460.1">
    <property type="nucleotide sequence ID" value="XM_056179211.1"/>
</dbReference>
<evidence type="ECO:0000313" key="7">
    <source>
        <dbReference type="EMBL" id="WBW71217.1"/>
    </source>
</evidence>
<evidence type="ECO:0000256" key="1">
    <source>
        <dbReference type="ARBA" id="ARBA00004141"/>
    </source>
</evidence>
<keyword evidence="8" id="KW-1185">Reference proteome</keyword>
<evidence type="ECO:0000256" key="2">
    <source>
        <dbReference type="ARBA" id="ARBA00005645"/>
    </source>
</evidence>
<evidence type="ECO:0000256" key="6">
    <source>
        <dbReference type="SAM" id="Phobius"/>
    </source>
</evidence>
<comment type="similarity">
    <text evidence="2">Belongs to the OB-RGRP/VPS55 family.</text>
</comment>
<dbReference type="Pfam" id="PF04133">
    <property type="entry name" value="Vps55"/>
    <property type="match status" value="1"/>
</dbReference>